<feature type="transmembrane region" description="Helical" evidence="1">
    <location>
        <begin position="30"/>
        <end position="49"/>
    </location>
</feature>
<gene>
    <name evidence="2" type="ORF">GCM10009787_49250</name>
</gene>
<evidence type="ECO:0008006" key="4">
    <source>
        <dbReference type="Google" id="ProtNLM"/>
    </source>
</evidence>
<reference evidence="3" key="1">
    <citation type="journal article" date="2019" name="Int. J. Syst. Evol. Microbiol.">
        <title>The Global Catalogue of Microorganisms (GCM) 10K type strain sequencing project: providing services to taxonomists for standard genome sequencing and annotation.</title>
        <authorList>
            <consortium name="The Broad Institute Genomics Platform"/>
            <consortium name="The Broad Institute Genome Sequencing Center for Infectious Disease"/>
            <person name="Wu L."/>
            <person name="Ma J."/>
        </authorList>
    </citation>
    <scope>NUCLEOTIDE SEQUENCE [LARGE SCALE GENOMIC DNA]</scope>
    <source>
        <strain evidence="3">JCM 14924</strain>
    </source>
</reference>
<protein>
    <recommendedName>
        <fullName evidence="4">ABC transporter permease</fullName>
    </recommendedName>
</protein>
<name>A0ABP5NK79_9ACTN</name>
<keyword evidence="1" id="KW-1133">Transmembrane helix</keyword>
<evidence type="ECO:0000313" key="2">
    <source>
        <dbReference type="EMBL" id="GAA2200011.1"/>
    </source>
</evidence>
<dbReference type="Proteomes" id="UP001501391">
    <property type="component" value="Unassembled WGS sequence"/>
</dbReference>
<sequence length="104" mass="11225">MYCGTPVGTEGRLPMAFRTLHGSRPVRTRFWAEVALGTLSGLLFLATLIRPTWIELVFGVDPDAGSGAAEWLIVAITALVTAVCALGARLEWRRTHPAAAHSPR</sequence>
<comment type="caution">
    <text evidence="2">The sequence shown here is derived from an EMBL/GenBank/DDBJ whole genome shotgun (WGS) entry which is preliminary data.</text>
</comment>
<accession>A0ABP5NK79</accession>
<keyword evidence="3" id="KW-1185">Reference proteome</keyword>
<proteinExistence type="predicted"/>
<feature type="transmembrane region" description="Helical" evidence="1">
    <location>
        <begin position="69"/>
        <end position="88"/>
    </location>
</feature>
<organism evidence="2 3">
    <name type="scientific">Streptomyces bangladeshensis</name>
    <dbReference type="NCBI Taxonomy" id="295352"/>
    <lineage>
        <taxon>Bacteria</taxon>
        <taxon>Bacillati</taxon>
        <taxon>Actinomycetota</taxon>
        <taxon>Actinomycetes</taxon>
        <taxon>Kitasatosporales</taxon>
        <taxon>Streptomycetaceae</taxon>
        <taxon>Streptomyces</taxon>
    </lineage>
</organism>
<keyword evidence="1" id="KW-0472">Membrane</keyword>
<evidence type="ECO:0000256" key="1">
    <source>
        <dbReference type="SAM" id="Phobius"/>
    </source>
</evidence>
<dbReference type="EMBL" id="BAAAOQ010000016">
    <property type="protein sequence ID" value="GAA2200011.1"/>
    <property type="molecule type" value="Genomic_DNA"/>
</dbReference>
<keyword evidence="1" id="KW-0812">Transmembrane</keyword>
<evidence type="ECO:0000313" key="3">
    <source>
        <dbReference type="Proteomes" id="UP001501391"/>
    </source>
</evidence>